<reference evidence="3" key="1">
    <citation type="journal article" date="2020" name="bioRxiv">
        <title>Hybrid origin of Populus tomentosa Carr. identified through genome sequencing and phylogenomic analysis.</title>
        <authorList>
            <person name="An X."/>
            <person name="Gao K."/>
            <person name="Chen Z."/>
            <person name="Li J."/>
            <person name="Yang X."/>
            <person name="Yang X."/>
            <person name="Zhou J."/>
            <person name="Guo T."/>
            <person name="Zhao T."/>
            <person name="Huang S."/>
            <person name="Miao D."/>
            <person name="Khan W.U."/>
            <person name="Rao P."/>
            <person name="Ye M."/>
            <person name="Lei B."/>
            <person name="Liao W."/>
            <person name="Wang J."/>
            <person name="Ji L."/>
            <person name="Li Y."/>
            <person name="Guo B."/>
            <person name="Mustafa N.S."/>
            <person name="Li S."/>
            <person name="Yun Q."/>
            <person name="Keller S.R."/>
            <person name="Mao J."/>
            <person name="Zhang R."/>
            <person name="Strauss S.H."/>
        </authorList>
    </citation>
    <scope>NUCLEOTIDE SEQUENCE</scope>
    <source>
        <strain evidence="3">GM15</strain>
        <tissue evidence="3">Leaf</tissue>
    </source>
</reference>
<dbReference type="Pfam" id="PF25884">
    <property type="entry name" value="At5g19230"/>
    <property type="match status" value="1"/>
</dbReference>
<feature type="chain" id="PRO_5036490421" description="Uncharacterized GPI-anchored protein At5g19230-like domain-containing protein" evidence="1">
    <location>
        <begin position="29"/>
        <end position="255"/>
    </location>
</feature>
<evidence type="ECO:0000259" key="2">
    <source>
        <dbReference type="Pfam" id="PF25884"/>
    </source>
</evidence>
<accession>A0A8X8CV10</accession>
<dbReference type="PANTHER" id="PTHR33976:SF8">
    <property type="entry name" value="OS07G0645000 PROTEIN"/>
    <property type="match status" value="1"/>
</dbReference>
<dbReference type="InterPro" id="IPR045285">
    <property type="entry name" value="At5g19230-like"/>
</dbReference>
<evidence type="ECO:0000313" key="3">
    <source>
        <dbReference type="EMBL" id="KAG6766444.1"/>
    </source>
</evidence>
<keyword evidence="1" id="KW-0732">Signal</keyword>
<dbReference type="OrthoDB" id="753138at2759"/>
<dbReference type="Proteomes" id="UP000886885">
    <property type="component" value="Chromosome 8A"/>
</dbReference>
<dbReference type="AlphaFoldDB" id="A0A8X8CV10"/>
<dbReference type="EMBL" id="JAAWWB010000015">
    <property type="protein sequence ID" value="KAG6766444.1"/>
    <property type="molecule type" value="Genomic_DNA"/>
</dbReference>
<dbReference type="InterPro" id="IPR059083">
    <property type="entry name" value="At5g19230_dom"/>
</dbReference>
<gene>
    <name evidence="3" type="ORF">POTOM_030526</name>
</gene>
<comment type="caution">
    <text evidence="3">The sequence shown here is derived from an EMBL/GenBank/DDBJ whole genome shotgun (WGS) entry which is preliminary data.</text>
</comment>
<name>A0A8X8CV10_POPTO</name>
<feature type="signal peptide" evidence="1">
    <location>
        <begin position="1"/>
        <end position="28"/>
    </location>
</feature>
<feature type="domain" description="Uncharacterized GPI-anchored protein At5g19230-like" evidence="2">
    <location>
        <begin position="83"/>
        <end position="209"/>
    </location>
</feature>
<protein>
    <recommendedName>
        <fullName evidence="2">Uncharacterized GPI-anchored protein At5g19230-like domain-containing protein</fullName>
    </recommendedName>
</protein>
<dbReference type="PANTHER" id="PTHR33976">
    <property type="entry name" value="OS07G0645000 PROTEIN"/>
    <property type="match status" value="1"/>
</dbReference>
<evidence type="ECO:0000313" key="4">
    <source>
        <dbReference type="Proteomes" id="UP000886885"/>
    </source>
</evidence>
<evidence type="ECO:0000256" key="1">
    <source>
        <dbReference type="SAM" id="SignalP"/>
    </source>
</evidence>
<organism evidence="3 4">
    <name type="scientific">Populus tomentosa</name>
    <name type="common">Chinese white poplar</name>
    <dbReference type="NCBI Taxonomy" id="118781"/>
    <lineage>
        <taxon>Eukaryota</taxon>
        <taxon>Viridiplantae</taxon>
        <taxon>Streptophyta</taxon>
        <taxon>Embryophyta</taxon>
        <taxon>Tracheophyta</taxon>
        <taxon>Spermatophyta</taxon>
        <taxon>Magnoliopsida</taxon>
        <taxon>eudicotyledons</taxon>
        <taxon>Gunneridae</taxon>
        <taxon>Pentapetalae</taxon>
        <taxon>rosids</taxon>
        <taxon>fabids</taxon>
        <taxon>Malpighiales</taxon>
        <taxon>Salicaceae</taxon>
        <taxon>Saliceae</taxon>
        <taxon>Populus</taxon>
    </lineage>
</organism>
<proteinExistence type="predicted"/>
<keyword evidence="4" id="KW-1185">Reference proteome</keyword>
<sequence>MASSRFSLLFPFFVFFIILCLISHPVICDGNHFSFLYFWDYLVKKMVLKVVVLLQFRMHTNLEMIPGPKWSVAFFSVQSRDEEDALLQGINNYRASFNLTTLTKNDNAECLAEEIADQFKNQPCTNTTGSNTVPGTEPQFPNYPSLLTKCHLNVSNTRDGAVMPACVPNLDPSLVLTNFTRTPYSDNLNDTKFTGAGIGSDGNWIVVVLTTSTPEGSFVTSKTDGSDSNAANLTAKNTGLIYHLLFLLIGSLFML</sequence>